<keyword evidence="4" id="KW-1185">Reference proteome</keyword>
<dbReference type="NCBIfam" id="TIGR02607">
    <property type="entry name" value="antidote_HigA"/>
    <property type="match status" value="1"/>
</dbReference>
<reference evidence="3 4" key="1">
    <citation type="submission" date="2017-02" db="EMBL/GenBank/DDBJ databases">
        <title>Draft genome sequence of Haemophilus felis CCUG 31170 type strain.</title>
        <authorList>
            <person name="Engstrom-Jakobsson H."/>
            <person name="Salva-Serra F."/>
            <person name="Thorell K."/>
            <person name="Gonzales-Siles L."/>
            <person name="Karlsson R."/>
            <person name="Boulund F."/>
            <person name="Engstrand L."/>
            <person name="Kristiansson E."/>
            <person name="Moore E."/>
        </authorList>
    </citation>
    <scope>NUCLEOTIDE SEQUENCE [LARGE SCALE GENOMIC DNA]</scope>
    <source>
        <strain evidence="3 4">CCUG 31170</strain>
    </source>
</reference>
<dbReference type="InterPro" id="IPR001387">
    <property type="entry name" value="Cro/C1-type_HTH"/>
</dbReference>
<organism evidence="3 4">
    <name type="scientific">[Haemophilus] felis</name>
    <dbReference type="NCBI Taxonomy" id="123822"/>
    <lineage>
        <taxon>Bacteria</taxon>
        <taxon>Pseudomonadati</taxon>
        <taxon>Pseudomonadota</taxon>
        <taxon>Gammaproteobacteria</taxon>
        <taxon>Pasteurellales</taxon>
        <taxon>Pasteurellaceae</taxon>
    </lineage>
</organism>
<dbReference type="PANTHER" id="PTHR36924:SF1">
    <property type="entry name" value="ANTITOXIN HIGA-1"/>
    <property type="match status" value="1"/>
</dbReference>
<comment type="caution">
    <text evidence="3">The sequence shown here is derived from an EMBL/GenBank/DDBJ whole genome shotgun (WGS) entry which is preliminary data.</text>
</comment>
<dbReference type="InterPro" id="IPR013430">
    <property type="entry name" value="Toxin_antidote_HigA"/>
</dbReference>
<sequence length="102" mass="11688">MFNPPHPGLLIKEYIEGFDSNISVFAQKLGISRVSLSRIVNGRTGITPEMALRLSKLLPNTTPNFWLNMQSDYDLWHLEQDCHFDILPLYPQKTQTDARSAQ</sequence>
<dbReference type="STRING" id="123822.B0188_01945"/>
<proteinExistence type="predicted"/>
<keyword evidence="1" id="KW-0238">DNA-binding</keyword>
<dbReference type="EMBL" id="MUYB01000007">
    <property type="protein sequence ID" value="OOS06513.1"/>
    <property type="molecule type" value="Genomic_DNA"/>
</dbReference>
<dbReference type="GO" id="GO:0003677">
    <property type="term" value="F:DNA binding"/>
    <property type="evidence" value="ECO:0007669"/>
    <property type="project" value="UniProtKB-KW"/>
</dbReference>
<dbReference type="PROSITE" id="PS50943">
    <property type="entry name" value="HTH_CROC1"/>
    <property type="match status" value="1"/>
</dbReference>
<dbReference type="SUPFAM" id="SSF47413">
    <property type="entry name" value="lambda repressor-like DNA-binding domains"/>
    <property type="match status" value="1"/>
</dbReference>
<evidence type="ECO:0000259" key="2">
    <source>
        <dbReference type="PROSITE" id="PS50943"/>
    </source>
</evidence>
<gene>
    <name evidence="3" type="ORF">B0188_01945</name>
</gene>
<dbReference type="AlphaFoldDB" id="A0A1T0B8E0"/>
<dbReference type="SMART" id="SM00530">
    <property type="entry name" value="HTH_XRE"/>
    <property type="match status" value="1"/>
</dbReference>
<feature type="domain" description="HTH cro/C1-type" evidence="2">
    <location>
        <begin position="25"/>
        <end position="65"/>
    </location>
</feature>
<evidence type="ECO:0000313" key="4">
    <source>
        <dbReference type="Proteomes" id="UP000190023"/>
    </source>
</evidence>
<name>A0A1T0B8E0_9PAST</name>
<dbReference type="CDD" id="cd00093">
    <property type="entry name" value="HTH_XRE"/>
    <property type="match status" value="1"/>
</dbReference>
<protein>
    <submittedName>
        <fullName evidence="3">Addiction module antidote protein, HigA family</fullName>
    </submittedName>
</protein>
<evidence type="ECO:0000313" key="3">
    <source>
        <dbReference type="EMBL" id="OOS06513.1"/>
    </source>
</evidence>
<dbReference type="Gene3D" id="1.10.260.40">
    <property type="entry name" value="lambda repressor-like DNA-binding domains"/>
    <property type="match status" value="1"/>
</dbReference>
<dbReference type="PANTHER" id="PTHR36924">
    <property type="entry name" value="ANTITOXIN HIGA-1"/>
    <property type="match status" value="1"/>
</dbReference>
<dbReference type="OrthoDB" id="9793869at2"/>
<dbReference type="InterPro" id="IPR010982">
    <property type="entry name" value="Lambda_DNA-bd_dom_sf"/>
</dbReference>
<evidence type="ECO:0000256" key="1">
    <source>
        <dbReference type="ARBA" id="ARBA00023125"/>
    </source>
</evidence>
<accession>A0A1T0B8E0</accession>
<dbReference type="Pfam" id="PF01381">
    <property type="entry name" value="HTH_3"/>
    <property type="match status" value="1"/>
</dbReference>
<dbReference type="Proteomes" id="UP000190023">
    <property type="component" value="Unassembled WGS sequence"/>
</dbReference>